<proteinExistence type="predicted"/>
<comment type="caution">
    <text evidence="1">The sequence shown here is derived from an EMBL/GenBank/DDBJ whole genome shotgun (WGS) entry which is preliminary data.</text>
</comment>
<dbReference type="AlphaFoldDB" id="A0A317PYU5"/>
<accession>A0A317PYU5</accession>
<gene>
    <name evidence="1" type="ORF">DET45_12527</name>
</gene>
<organism evidence="1 2">
    <name type="scientific">Pseudidiomarina maritima</name>
    <dbReference type="NCBI Taxonomy" id="519453"/>
    <lineage>
        <taxon>Bacteria</taxon>
        <taxon>Pseudomonadati</taxon>
        <taxon>Pseudomonadota</taxon>
        <taxon>Gammaproteobacteria</taxon>
        <taxon>Alteromonadales</taxon>
        <taxon>Idiomarinaceae</taxon>
        <taxon>Pseudidiomarina</taxon>
    </lineage>
</organism>
<reference evidence="1 2" key="1">
    <citation type="submission" date="2018-05" db="EMBL/GenBank/DDBJ databases">
        <title>Freshwater and sediment microbial communities from various areas in North America, analyzing microbe dynamics in response to fracking.</title>
        <authorList>
            <person name="Lamendella R."/>
        </authorList>
    </citation>
    <scope>NUCLEOTIDE SEQUENCE [LARGE SCALE GENOMIC DNA]</scope>
    <source>
        <strain evidence="1 2">125B1</strain>
    </source>
</reference>
<dbReference type="Proteomes" id="UP000246964">
    <property type="component" value="Unassembled WGS sequence"/>
</dbReference>
<sequence length="57" mass="6719">MFSRMLKPSTTYNSNLSEFVRNAKSREKKRVYARVIDKAIEAQNEVIERQKATSKLR</sequence>
<keyword evidence="2" id="KW-1185">Reference proteome</keyword>
<dbReference type="EMBL" id="QGTT01000025">
    <property type="protein sequence ID" value="PWW07892.1"/>
    <property type="molecule type" value="Genomic_DNA"/>
</dbReference>
<evidence type="ECO:0000313" key="1">
    <source>
        <dbReference type="EMBL" id="PWW07892.1"/>
    </source>
</evidence>
<evidence type="ECO:0000313" key="2">
    <source>
        <dbReference type="Proteomes" id="UP000246964"/>
    </source>
</evidence>
<name>A0A317PYU5_9GAMM</name>
<protein>
    <submittedName>
        <fullName evidence="1">Uncharacterized protein</fullName>
    </submittedName>
</protein>